<dbReference type="GO" id="GO:0016121">
    <property type="term" value="P:carotene catabolic process"/>
    <property type="evidence" value="ECO:0007669"/>
    <property type="project" value="TreeGrafter"/>
</dbReference>
<dbReference type="EMBL" id="JAABOP010000001">
    <property type="protein sequence ID" value="NER10008.1"/>
    <property type="molecule type" value="Genomic_DNA"/>
</dbReference>
<dbReference type="InterPro" id="IPR004294">
    <property type="entry name" value="Carotenoid_Oase"/>
</dbReference>
<name>A0A6P0UE49_9FLAO</name>
<dbReference type="GO" id="GO:0010436">
    <property type="term" value="F:carotenoid dioxygenase activity"/>
    <property type="evidence" value="ECO:0007669"/>
    <property type="project" value="TreeGrafter"/>
</dbReference>
<dbReference type="Proteomes" id="UP000468443">
    <property type="component" value="Unassembled WGS sequence"/>
</dbReference>
<dbReference type="PANTHER" id="PTHR10543:SF89">
    <property type="entry name" value="CAROTENOID 9,10(9',10')-CLEAVAGE DIOXYGENASE 1"/>
    <property type="match status" value="1"/>
</dbReference>
<keyword evidence="3" id="KW-0560">Oxidoreductase</keyword>
<protein>
    <submittedName>
        <fullName evidence="6">Uncharacterized protein</fullName>
    </submittedName>
</protein>
<comment type="cofactor">
    <cofactor evidence="5">
        <name>Fe(2+)</name>
        <dbReference type="ChEBI" id="CHEBI:29033"/>
    </cofactor>
    <text evidence="5">Binds 1 Fe(2+) ion per subunit.</text>
</comment>
<feature type="binding site" evidence="5">
    <location>
        <position position="495"/>
    </location>
    <ligand>
        <name>Fe cation</name>
        <dbReference type="ChEBI" id="CHEBI:24875"/>
        <note>catalytic</note>
    </ligand>
</feature>
<comment type="caution">
    <text evidence="6">The sequence shown here is derived from an EMBL/GenBank/DDBJ whole genome shotgun (WGS) entry which is preliminary data.</text>
</comment>
<dbReference type="AlphaFoldDB" id="A0A6P0UE49"/>
<evidence type="ECO:0000256" key="4">
    <source>
        <dbReference type="ARBA" id="ARBA00023004"/>
    </source>
</evidence>
<evidence type="ECO:0000313" key="7">
    <source>
        <dbReference type="Proteomes" id="UP000468443"/>
    </source>
</evidence>
<sequence>MSTNQPFGPTDNAYLNGNFAPVITEEEFKDLKIEGVIPEGLNGKILVRTGPNPRFKPRDMKYYHWFDGDGMINAFYFEDGKVRYKNRYVQTKKWKFENAANRSLFGGIRSGMSTTLKGWSDLKFGWLNLLWMGFRTLIGVGPTRAQYESVATILNAANTNVMNLSGKLLAMDEIGQPYEIDREIRTIGLYNYKNKLEGPAIAHPLTDPFTGESFTMGYQPLPPYFQYYKISEKGEIEKYEPIEVPYGVMMHAFGLSENYVMFYHMPAVFDIKNVGTREPFHWMPEKGARLGVMPRDGKSDDTKWFDIPLCWVFHNMNMYEEGDWLVTDVAKYERIPLLGLDTNNPSPPLYMDPIGIMVRWRLNYKTGELKEELITDHPVEFPTMDSRFLTRKHKHGYFVMLKDADQEKGLWNTVVHRNFETNVNDEYCFGKDYYTGEAVFTPSHEGSKEGEGYLLNIVYNAQENKSRLTVFDAMNVSAGPVATVHLPRRIEYDFHGNVI</sequence>
<keyword evidence="7" id="KW-1185">Reference proteome</keyword>
<organism evidence="6 7">
    <name type="scientific">Muriicola jejuensis</name>
    <dbReference type="NCBI Taxonomy" id="504488"/>
    <lineage>
        <taxon>Bacteria</taxon>
        <taxon>Pseudomonadati</taxon>
        <taxon>Bacteroidota</taxon>
        <taxon>Flavobacteriia</taxon>
        <taxon>Flavobacteriales</taxon>
        <taxon>Flavobacteriaceae</taxon>
        <taxon>Muriicola</taxon>
    </lineage>
</organism>
<dbReference type="GO" id="GO:0046872">
    <property type="term" value="F:metal ion binding"/>
    <property type="evidence" value="ECO:0007669"/>
    <property type="project" value="UniProtKB-KW"/>
</dbReference>
<evidence type="ECO:0000256" key="1">
    <source>
        <dbReference type="ARBA" id="ARBA00006787"/>
    </source>
</evidence>
<keyword evidence="4 5" id="KW-0408">Iron</keyword>
<evidence type="ECO:0000256" key="3">
    <source>
        <dbReference type="ARBA" id="ARBA00023002"/>
    </source>
</evidence>
<feature type="binding site" evidence="5">
    <location>
        <position position="203"/>
    </location>
    <ligand>
        <name>Fe cation</name>
        <dbReference type="ChEBI" id="CHEBI:24875"/>
        <note>catalytic</note>
    </ligand>
</feature>
<dbReference type="Pfam" id="PF03055">
    <property type="entry name" value="RPE65"/>
    <property type="match status" value="1"/>
</dbReference>
<accession>A0A6P0UE49</accession>
<evidence type="ECO:0000256" key="5">
    <source>
        <dbReference type="PIRSR" id="PIRSR604294-1"/>
    </source>
</evidence>
<keyword evidence="2 5" id="KW-0479">Metal-binding</keyword>
<dbReference type="RefSeq" id="WP_163692033.1">
    <property type="nucleotide sequence ID" value="NZ_FXTW01000001.1"/>
</dbReference>
<comment type="similarity">
    <text evidence="1">Belongs to the carotenoid oxygenase family.</text>
</comment>
<feature type="binding site" evidence="5">
    <location>
        <position position="314"/>
    </location>
    <ligand>
        <name>Fe cation</name>
        <dbReference type="ChEBI" id="CHEBI:24875"/>
        <note>catalytic</note>
    </ligand>
</feature>
<gene>
    <name evidence="6" type="ORF">GWK09_05740</name>
</gene>
<reference evidence="6 7" key="1">
    <citation type="submission" date="2020-01" db="EMBL/GenBank/DDBJ databases">
        <title>Muriicola jejuensis KCTC 22299.</title>
        <authorList>
            <person name="Wang G."/>
        </authorList>
    </citation>
    <scope>NUCLEOTIDE SEQUENCE [LARGE SCALE GENOMIC DNA]</scope>
    <source>
        <strain evidence="6 7">KCTC 22299</strain>
    </source>
</reference>
<proteinExistence type="inferred from homology"/>
<dbReference type="PANTHER" id="PTHR10543">
    <property type="entry name" value="BETA-CAROTENE DIOXYGENASE"/>
    <property type="match status" value="1"/>
</dbReference>
<evidence type="ECO:0000256" key="2">
    <source>
        <dbReference type="ARBA" id="ARBA00022723"/>
    </source>
</evidence>
<evidence type="ECO:0000313" key="6">
    <source>
        <dbReference type="EMBL" id="NER10008.1"/>
    </source>
</evidence>
<feature type="binding site" evidence="5">
    <location>
        <position position="251"/>
    </location>
    <ligand>
        <name>Fe cation</name>
        <dbReference type="ChEBI" id="CHEBI:24875"/>
        <note>catalytic</note>
    </ligand>
</feature>